<name>A0ABV4I873_9ACTN</name>
<evidence type="ECO:0000313" key="2">
    <source>
        <dbReference type="EMBL" id="MEZ0493933.1"/>
    </source>
</evidence>
<comment type="caution">
    <text evidence="2">The sequence shown here is derived from an EMBL/GenBank/DDBJ whole genome shotgun (WGS) entry which is preliminary data.</text>
</comment>
<evidence type="ECO:0000313" key="3">
    <source>
        <dbReference type="Proteomes" id="UP001566476"/>
    </source>
</evidence>
<proteinExistence type="predicted"/>
<dbReference type="RefSeq" id="WP_370720168.1">
    <property type="nucleotide sequence ID" value="NZ_JBGGTQ010000008.1"/>
</dbReference>
<feature type="compositionally biased region" description="Basic and acidic residues" evidence="1">
    <location>
        <begin position="18"/>
        <end position="59"/>
    </location>
</feature>
<organism evidence="2 3">
    <name type="scientific">Kineococcus mangrovi</name>
    <dbReference type="NCBI Taxonomy" id="1660183"/>
    <lineage>
        <taxon>Bacteria</taxon>
        <taxon>Bacillati</taxon>
        <taxon>Actinomycetota</taxon>
        <taxon>Actinomycetes</taxon>
        <taxon>Kineosporiales</taxon>
        <taxon>Kineosporiaceae</taxon>
        <taxon>Kineococcus</taxon>
    </lineage>
</organism>
<gene>
    <name evidence="2" type="ORF">AB2L28_16985</name>
</gene>
<evidence type="ECO:0000256" key="1">
    <source>
        <dbReference type="SAM" id="MobiDB-lite"/>
    </source>
</evidence>
<dbReference type="Proteomes" id="UP001566476">
    <property type="component" value="Unassembled WGS sequence"/>
</dbReference>
<sequence>MSDEGAAGRADESDESDEDRRHRVDRRTTIDLTRAERGEPERRRLPGVDRRDNPDSQDR</sequence>
<feature type="region of interest" description="Disordered" evidence="1">
    <location>
        <begin position="1"/>
        <end position="59"/>
    </location>
</feature>
<reference evidence="2 3" key="1">
    <citation type="submission" date="2024-07" db="EMBL/GenBank/DDBJ databases">
        <authorList>
            <person name="Thanompreechachai J."/>
            <person name="Duangmal K."/>
        </authorList>
    </citation>
    <scope>NUCLEOTIDE SEQUENCE [LARGE SCALE GENOMIC DNA]</scope>
    <source>
        <strain evidence="2 3">TBRC 1896</strain>
    </source>
</reference>
<protein>
    <submittedName>
        <fullName evidence="2">Uncharacterized protein</fullName>
    </submittedName>
</protein>
<keyword evidence="3" id="KW-1185">Reference proteome</keyword>
<dbReference type="EMBL" id="JBGGTQ010000008">
    <property type="protein sequence ID" value="MEZ0493933.1"/>
    <property type="molecule type" value="Genomic_DNA"/>
</dbReference>
<accession>A0ABV4I873</accession>